<dbReference type="EMBL" id="CP045143">
    <property type="protein sequence ID" value="QFR23121.1"/>
    <property type="molecule type" value="Genomic_DNA"/>
</dbReference>
<evidence type="ECO:0000313" key="2">
    <source>
        <dbReference type="Proteomes" id="UP000326779"/>
    </source>
</evidence>
<proteinExistence type="predicted"/>
<gene>
    <name evidence="1" type="ORF">D1010_06720</name>
</gene>
<protein>
    <submittedName>
        <fullName evidence="1">Uncharacterized protein</fullName>
    </submittedName>
</protein>
<name>A0A5P8M4U4_9LACO</name>
<reference evidence="1 2" key="1">
    <citation type="submission" date="2019-10" db="EMBL/GenBank/DDBJ databases">
        <title>The completed genome of Lactobacillus harbinensis M1.</title>
        <authorList>
            <person name="Zheng Y."/>
        </authorList>
    </citation>
    <scope>NUCLEOTIDE SEQUENCE [LARGE SCALE GENOMIC DNA]</scope>
    <source>
        <strain evidence="1 2">M1</strain>
    </source>
</reference>
<accession>A0A5P8M4U4</accession>
<evidence type="ECO:0000313" key="1">
    <source>
        <dbReference type="EMBL" id="QFR23121.1"/>
    </source>
</evidence>
<organism evidence="1 2">
    <name type="scientific">Schleiferilactobacillus harbinensis</name>
    <dbReference type="NCBI Taxonomy" id="304207"/>
    <lineage>
        <taxon>Bacteria</taxon>
        <taxon>Bacillati</taxon>
        <taxon>Bacillota</taxon>
        <taxon>Bacilli</taxon>
        <taxon>Lactobacillales</taxon>
        <taxon>Lactobacillaceae</taxon>
        <taxon>Schleiferilactobacillus</taxon>
    </lineage>
</organism>
<dbReference type="AlphaFoldDB" id="A0A5P8M4U4"/>
<sequence length="149" mass="16592">MDLTGIAKLYAPDGREYKRLYDNQGRLIWQSGPPVLWQGDLTWTTTTPTQQFVADPTVYQGLLFEFNQPLQNAKYAYVAQAVSGNRVTVPLSTIAHGDENYLELRTDTNALVAFEVKIAASNLVILNFARSSNFTSQGVTLKAIYGIEK</sequence>
<dbReference type="KEGG" id="lhb:D1010_06720"/>
<dbReference type="Proteomes" id="UP000326779">
    <property type="component" value="Chromosome"/>
</dbReference>
<dbReference type="RefSeq" id="WP_152260546.1">
    <property type="nucleotide sequence ID" value="NZ_CP045143.1"/>
</dbReference>